<feature type="non-terminal residue" evidence="1">
    <location>
        <position position="1"/>
    </location>
</feature>
<reference evidence="1 2" key="1">
    <citation type="journal article" date="2018" name="Front. Plant Sci.">
        <title>Red Clover (Trifolium pratense) and Zigzag Clover (T. medium) - A Picture of Genomic Similarities and Differences.</title>
        <authorList>
            <person name="Dluhosova J."/>
            <person name="Istvanek J."/>
            <person name="Nedelnik J."/>
            <person name="Repkova J."/>
        </authorList>
    </citation>
    <scope>NUCLEOTIDE SEQUENCE [LARGE SCALE GENOMIC DNA]</scope>
    <source>
        <strain evidence="2">cv. 10/8</strain>
        <tissue evidence="1">Leaf</tissue>
    </source>
</reference>
<proteinExistence type="predicted"/>
<name>A0A392TAR6_9FABA</name>
<evidence type="ECO:0000313" key="2">
    <source>
        <dbReference type="Proteomes" id="UP000265520"/>
    </source>
</evidence>
<sequence>EVVAGVLIQGGGGTKERLGMTEEGVVAYVVIGILGQTEGSLKAGGSYCIKNNMTLN</sequence>
<protein>
    <submittedName>
        <fullName evidence="1">Uncharacterized protein</fullName>
    </submittedName>
</protein>
<evidence type="ECO:0000313" key="1">
    <source>
        <dbReference type="EMBL" id="MCI57105.1"/>
    </source>
</evidence>
<dbReference type="Proteomes" id="UP000265520">
    <property type="component" value="Unassembled WGS sequence"/>
</dbReference>
<comment type="caution">
    <text evidence="1">The sequence shown here is derived from an EMBL/GenBank/DDBJ whole genome shotgun (WGS) entry which is preliminary data.</text>
</comment>
<accession>A0A392TAR6</accession>
<organism evidence="1 2">
    <name type="scientific">Trifolium medium</name>
    <dbReference type="NCBI Taxonomy" id="97028"/>
    <lineage>
        <taxon>Eukaryota</taxon>
        <taxon>Viridiplantae</taxon>
        <taxon>Streptophyta</taxon>
        <taxon>Embryophyta</taxon>
        <taxon>Tracheophyta</taxon>
        <taxon>Spermatophyta</taxon>
        <taxon>Magnoliopsida</taxon>
        <taxon>eudicotyledons</taxon>
        <taxon>Gunneridae</taxon>
        <taxon>Pentapetalae</taxon>
        <taxon>rosids</taxon>
        <taxon>fabids</taxon>
        <taxon>Fabales</taxon>
        <taxon>Fabaceae</taxon>
        <taxon>Papilionoideae</taxon>
        <taxon>50 kb inversion clade</taxon>
        <taxon>NPAAA clade</taxon>
        <taxon>Hologalegina</taxon>
        <taxon>IRL clade</taxon>
        <taxon>Trifolieae</taxon>
        <taxon>Trifolium</taxon>
    </lineage>
</organism>
<keyword evidence="2" id="KW-1185">Reference proteome</keyword>
<dbReference type="AlphaFoldDB" id="A0A392TAR6"/>
<dbReference type="EMBL" id="LXQA010523515">
    <property type="protein sequence ID" value="MCI57105.1"/>
    <property type="molecule type" value="Genomic_DNA"/>
</dbReference>